<dbReference type="EMBL" id="BMAW01029693">
    <property type="protein sequence ID" value="GFU13263.1"/>
    <property type="molecule type" value="Genomic_DNA"/>
</dbReference>
<dbReference type="Proteomes" id="UP000887013">
    <property type="component" value="Unassembled WGS sequence"/>
</dbReference>
<reference evidence="2" key="1">
    <citation type="submission" date="2020-08" db="EMBL/GenBank/DDBJ databases">
        <title>Multicomponent nature underlies the extraordinary mechanical properties of spider dragline silk.</title>
        <authorList>
            <person name="Kono N."/>
            <person name="Nakamura H."/>
            <person name="Mori M."/>
            <person name="Yoshida Y."/>
            <person name="Ohtoshi R."/>
            <person name="Malay A.D."/>
            <person name="Moran D.A.P."/>
            <person name="Tomita M."/>
            <person name="Numata K."/>
            <person name="Arakawa K."/>
        </authorList>
    </citation>
    <scope>NUCLEOTIDE SEQUENCE</scope>
</reference>
<organism evidence="2 3">
    <name type="scientific">Nephila pilipes</name>
    <name type="common">Giant wood spider</name>
    <name type="synonym">Nephila maculata</name>
    <dbReference type="NCBI Taxonomy" id="299642"/>
    <lineage>
        <taxon>Eukaryota</taxon>
        <taxon>Metazoa</taxon>
        <taxon>Ecdysozoa</taxon>
        <taxon>Arthropoda</taxon>
        <taxon>Chelicerata</taxon>
        <taxon>Arachnida</taxon>
        <taxon>Araneae</taxon>
        <taxon>Araneomorphae</taxon>
        <taxon>Entelegynae</taxon>
        <taxon>Araneoidea</taxon>
        <taxon>Nephilidae</taxon>
        <taxon>Nephila</taxon>
    </lineage>
</organism>
<evidence type="ECO:0000313" key="2">
    <source>
        <dbReference type="EMBL" id="GFU13263.1"/>
    </source>
</evidence>
<dbReference type="AlphaFoldDB" id="A0A8X6UF85"/>
<sequence length="112" mass="12997">MWIVIAAHSIGGAIHEQTMMARKRGKTQLGRRSGQRYREPREETLKSRFTSSEQPLTGHYPLSWAKGVIKRRRLTVLECAKDSFSEYFLRNPAFRDCKKTHDSSDVLDKETK</sequence>
<name>A0A8X6UF85_NEPPI</name>
<feature type="compositionally biased region" description="Basic and acidic residues" evidence="1">
    <location>
        <begin position="36"/>
        <end position="46"/>
    </location>
</feature>
<proteinExistence type="predicted"/>
<feature type="region of interest" description="Disordered" evidence="1">
    <location>
        <begin position="22"/>
        <end position="54"/>
    </location>
</feature>
<accession>A0A8X6UF85</accession>
<evidence type="ECO:0000313" key="3">
    <source>
        <dbReference type="Proteomes" id="UP000887013"/>
    </source>
</evidence>
<protein>
    <submittedName>
        <fullName evidence="2">Uncharacterized protein</fullName>
    </submittedName>
</protein>
<gene>
    <name evidence="2" type="ORF">NPIL_510511</name>
</gene>
<evidence type="ECO:0000256" key="1">
    <source>
        <dbReference type="SAM" id="MobiDB-lite"/>
    </source>
</evidence>
<keyword evidence="3" id="KW-1185">Reference proteome</keyword>
<comment type="caution">
    <text evidence="2">The sequence shown here is derived from an EMBL/GenBank/DDBJ whole genome shotgun (WGS) entry which is preliminary data.</text>
</comment>